<evidence type="ECO:0000313" key="8">
    <source>
        <dbReference type="EMBL" id="QDU33799.1"/>
    </source>
</evidence>
<evidence type="ECO:0000256" key="7">
    <source>
        <dbReference type="SAM" id="Phobius"/>
    </source>
</evidence>
<gene>
    <name evidence="8" type="primary">mnhE1</name>
    <name evidence="8" type="ORF">KS4_18570</name>
</gene>
<organism evidence="8 9">
    <name type="scientific">Poriferisphaera corsica</name>
    <dbReference type="NCBI Taxonomy" id="2528020"/>
    <lineage>
        <taxon>Bacteria</taxon>
        <taxon>Pseudomonadati</taxon>
        <taxon>Planctomycetota</taxon>
        <taxon>Phycisphaerae</taxon>
        <taxon>Phycisphaerales</taxon>
        <taxon>Phycisphaeraceae</taxon>
        <taxon>Poriferisphaera</taxon>
    </lineage>
</organism>
<keyword evidence="3" id="KW-1003">Cell membrane</keyword>
<evidence type="ECO:0000313" key="9">
    <source>
        <dbReference type="Proteomes" id="UP000317369"/>
    </source>
</evidence>
<sequence precursor="true">MSSLFLMNLLLAGIWLALSSEVTFLNVAMGLIIGALLIALYTRALGRDNYLLKLIRFLLYSIYFLKILIKVNFQVAYEVITPGYKMSPRIIRYPVEGLTDIQITTLANSITLTPGTLSADVDDNDPNGKCLYIHCMYAQDRKEAISELDELKTRMLWEVFGVPEHEQPKSS</sequence>
<feature type="transmembrane region" description="Helical" evidence="7">
    <location>
        <begin position="29"/>
        <end position="45"/>
    </location>
</feature>
<protein>
    <submittedName>
        <fullName evidence="8">Na(+)/H(+) antiporter subunit E1</fullName>
    </submittedName>
</protein>
<evidence type="ECO:0000256" key="6">
    <source>
        <dbReference type="ARBA" id="ARBA00023136"/>
    </source>
</evidence>
<dbReference type="PANTHER" id="PTHR34584">
    <property type="entry name" value="NA(+)/H(+) ANTIPORTER SUBUNIT E1"/>
    <property type="match status" value="1"/>
</dbReference>
<dbReference type="KEGG" id="pcor:KS4_18570"/>
<reference evidence="8 9" key="1">
    <citation type="submission" date="2019-02" db="EMBL/GenBank/DDBJ databases">
        <title>Deep-cultivation of Planctomycetes and their phenomic and genomic characterization uncovers novel biology.</title>
        <authorList>
            <person name="Wiegand S."/>
            <person name="Jogler M."/>
            <person name="Boedeker C."/>
            <person name="Pinto D."/>
            <person name="Vollmers J."/>
            <person name="Rivas-Marin E."/>
            <person name="Kohn T."/>
            <person name="Peeters S.H."/>
            <person name="Heuer A."/>
            <person name="Rast P."/>
            <person name="Oberbeckmann S."/>
            <person name="Bunk B."/>
            <person name="Jeske O."/>
            <person name="Meyerdierks A."/>
            <person name="Storesund J.E."/>
            <person name="Kallscheuer N."/>
            <person name="Luecker S."/>
            <person name="Lage O.M."/>
            <person name="Pohl T."/>
            <person name="Merkel B.J."/>
            <person name="Hornburger P."/>
            <person name="Mueller R.-W."/>
            <person name="Bruemmer F."/>
            <person name="Labrenz M."/>
            <person name="Spormann A.M."/>
            <person name="Op den Camp H."/>
            <person name="Overmann J."/>
            <person name="Amann R."/>
            <person name="Jetten M.S.M."/>
            <person name="Mascher T."/>
            <person name="Medema M.H."/>
            <person name="Devos D.P."/>
            <person name="Kaster A.-K."/>
            <person name="Ovreas L."/>
            <person name="Rohde M."/>
            <person name="Galperin M.Y."/>
            <person name="Jogler C."/>
        </authorList>
    </citation>
    <scope>NUCLEOTIDE SEQUENCE [LARGE SCALE GENOMIC DNA]</scope>
    <source>
        <strain evidence="8 9">KS4</strain>
    </source>
</reference>
<proteinExistence type="inferred from homology"/>
<accession>A0A517YUA6</accession>
<evidence type="ECO:0000256" key="3">
    <source>
        <dbReference type="ARBA" id="ARBA00022475"/>
    </source>
</evidence>
<evidence type="ECO:0000256" key="1">
    <source>
        <dbReference type="ARBA" id="ARBA00004651"/>
    </source>
</evidence>
<keyword evidence="6 7" id="KW-0472">Membrane</keyword>
<dbReference type="OrthoDB" id="9800498at2"/>
<keyword evidence="5 7" id="KW-1133">Transmembrane helix</keyword>
<keyword evidence="4 7" id="KW-0812">Transmembrane</keyword>
<keyword evidence="9" id="KW-1185">Reference proteome</keyword>
<dbReference type="AlphaFoldDB" id="A0A517YUA6"/>
<comment type="subcellular location">
    <subcellularLocation>
        <location evidence="1">Cell membrane</location>
        <topology evidence="1">Multi-pass membrane protein</topology>
    </subcellularLocation>
</comment>
<dbReference type="GO" id="GO:0008324">
    <property type="term" value="F:monoatomic cation transmembrane transporter activity"/>
    <property type="evidence" value="ECO:0007669"/>
    <property type="project" value="InterPro"/>
</dbReference>
<dbReference type="Pfam" id="PF01899">
    <property type="entry name" value="MNHE"/>
    <property type="match status" value="1"/>
</dbReference>
<comment type="similarity">
    <text evidence="2">Belongs to the CPA3 antiporters (TC 2.A.63) subunit E family.</text>
</comment>
<evidence type="ECO:0000256" key="5">
    <source>
        <dbReference type="ARBA" id="ARBA00022989"/>
    </source>
</evidence>
<evidence type="ECO:0000256" key="2">
    <source>
        <dbReference type="ARBA" id="ARBA00006228"/>
    </source>
</evidence>
<dbReference type="PIRSF" id="PIRSF019239">
    <property type="entry name" value="MrpE"/>
    <property type="match status" value="1"/>
</dbReference>
<name>A0A517YUA6_9BACT</name>
<dbReference type="EMBL" id="CP036425">
    <property type="protein sequence ID" value="QDU33799.1"/>
    <property type="molecule type" value="Genomic_DNA"/>
</dbReference>
<dbReference type="Proteomes" id="UP000317369">
    <property type="component" value="Chromosome"/>
</dbReference>
<dbReference type="InterPro" id="IPR002758">
    <property type="entry name" value="Cation_antiport_E"/>
</dbReference>
<evidence type="ECO:0000256" key="4">
    <source>
        <dbReference type="ARBA" id="ARBA00022692"/>
    </source>
</evidence>
<dbReference type="GO" id="GO:0005886">
    <property type="term" value="C:plasma membrane"/>
    <property type="evidence" value="ECO:0007669"/>
    <property type="project" value="UniProtKB-SubCell"/>
</dbReference>
<feature type="transmembrane region" description="Helical" evidence="7">
    <location>
        <begin position="57"/>
        <end position="77"/>
    </location>
</feature>
<dbReference type="RefSeq" id="WP_145077132.1">
    <property type="nucleotide sequence ID" value="NZ_CP036425.1"/>
</dbReference>
<dbReference type="PANTHER" id="PTHR34584:SF1">
    <property type="entry name" value="NA(+)_H(+) ANTIPORTER SUBUNIT E1"/>
    <property type="match status" value="1"/>
</dbReference>